<feature type="region of interest" description="Disordered" evidence="1">
    <location>
        <begin position="133"/>
        <end position="179"/>
    </location>
</feature>
<feature type="compositionally biased region" description="Polar residues" evidence="1">
    <location>
        <begin position="440"/>
        <end position="452"/>
    </location>
</feature>
<feature type="compositionally biased region" description="Polar residues" evidence="1">
    <location>
        <begin position="287"/>
        <end position="298"/>
    </location>
</feature>
<evidence type="ECO:0000313" key="3">
    <source>
        <dbReference type="Proteomes" id="UP001432027"/>
    </source>
</evidence>
<proteinExistence type="predicted"/>
<feature type="compositionally biased region" description="Basic and acidic residues" evidence="1">
    <location>
        <begin position="340"/>
        <end position="361"/>
    </location>
</feature>
<dbReference type="EMBL" id="BTSX01000006">
    <property type="protein sequence ID" value="GMT04708.1"/>
    <property type="molecule type" value="Genomic_DNA"/>
</dbReference>
<feature type="compositionally biased region" description="Basic and acidic residues" evidence="1">
    <location>
        <begin position="221"/>
        <end position="231"/>
    </location>
</feature>
<dbReference type="Proteomes" id="UP001432027">
    <property type="component" value="Unassembled WGS sequence"/>
</dbReference>
<feature type="compositionally biased region" description="Basic and acidic residues" evidence="1">
    <location>
        <begin position="32"/>
        <end position="42"/>
    </location>
</feature>
<feature type="region of interest" description="Disordered" evidence="1">
    <location>
        <begin position="574"/>
        <end position="595"/>
    </location>
</feature>
<accession>A0AAV5UEB7</accession>
<dbReference type="AlphaFoldDB" id="A0AAV5UEB7"/>
<feature type="region of interest" description="Disordered" evidence="1">
    <location>
        <begin position="277"/>
        <end position="473"/>
    </location>
</feature>
<evidence type="ECO:0000256" key="1">
    <source>
        <dbReference type="SAM" id="MobiDB-lite"/>
    </source>
</evidence>
<feature type="region of interest" description="Disordered" evidence="1">
    <location>
        <begin position="197"/>
        <end position="231"/>
    </location>
</feature>
<feature type="compositionally biased region" description="Basic and acidic residues" evidence="1">
    <location>
        <begin position="277"/>
        <end position="286"/>
    </location>
</feature>
<reference evidence="2" key="1">
    <citation type="submission" date="2023-10" db="EMBL/GenBank/DDBJ databases">
        <title>Genome assembly of Pristionchus species.</title>
        <authorList>
            <person name="Yoshida K."/>
            <person name="Sommer R.J."/>
        </authorList>
    </citation>
    <scope>NUCLEOTIDE SEQUENCE</scope>
    <source>
        <strain evidence="2">RS0144</strain>
    </source>
</reference>
<feature type="region of interest" description="Disordered" evidence="1">
    <location>
        <begin position="1"/>
        <end position="42"/>
    </location>
</feature>
<feature type="non-terminal residue" evidence="2">
    <location>
        <position position="595"/>
    </location>
</feature>
<organism evidence="2 3">
    <name type="scientific">Pristionchus entomophagus</name>
    <dbReference type="NCBI Taxonomy" id="358040"/>
    <lineage>
        <taxon>Eukaryota</taxon>
        <taxon>Metazoa</taxon>
        <taxon>Ecdysozoa</taxon>
        <taxon>Nematoda</taxon>
        <taxon>Chromadorea</taxon>
        <taxon>Rhabditida</taxon>
        <taxon>Rhabditina</taxon>
        <taxon>Diplogasteromorpha</taxon>
        <taxon>Diplogasteroidea</taxon>
        <taxon>Neodiplogasteridae</taxon>
        <taxon>Pristionchus</taxon>
    </lineage>
</organism>
<sequence>AAASVSRPSRTVHYFRDPRSRLEGEEKEEEDRERSMGWQKERQREKMIEWEKNLEKKRREAVRYEKEEKKEIGYVLRFIDGLKFTPNQRLSVYRRWKSDHCPEDTRKTCGKCMEYGCYADAITIAATDLVMTKQPREIRDEPVNEGRIESTDEEEIMEMDSTSPEGEDDPQSSTQLIPPQVNGDAFFILRRLSVSEESNSASDGTPSLEPGFDSGIIPPLKTKENGRRMETEEEAKIRMKYMEKMEENMRMDQEGKAMNVDRISQGVIMALMEKNGETEKAKKEGSDGTSTQSTTRCTPSHLPLSGTEARSDNSSKSTVDQRGGGAASIQPKKVPVNSERLARIRGKNEEMIKRSRGDGEKFSSSLSPPSEGVSLTTTPAAKHLKASSGPSSSRSSDEPRQKSGKPAVSPSRPVAVISPSSSIRQGVPASTPPTPVIPSADNSIRPVSTHSRSSNEDNSRQQGSAASAAAPSQLVAEAMRPAADAVDRRFEETVAVIRQNARAQTGLSTSSTPHPMVTPPAHPSFPYPHSTPMFMHPPHNPQAFPFPPPSFPPPVMQHPFGIYAHQFMPFPSHHHHPMGMPSGVQMANPPPPPPP</sequence>
<feature type="compositionally biased region" description="Basic and acidic residues" evidence="1">
    <location>
        <begin position="134"/>
        <end position="150"/>
    </location>
</feature>
<gene>
    <name evidence="2" type="ORF">PENTCL1PPCAC_26882</name>
</gene>
<evidence type="ECO:0000313" key="2">
    <source>
        <dbReference type="EMBL" id="GMT04708.1"/>
    </source>
</evidence>
<keyword evidence="3" id="KW-1185">Reference proteome</keyword>
<feature type="compositionally biased region" description="Basic and acidic residues" evidence="1">
    <location>
        <begin position="14"/>
        <end position="24"/>
    </location>
</feature>
<feature type="non-terminal residue" evidence="2">
    <location>
        <position position="1"/>
    </location>
</feature>
<comment type="caution">
    <text evidence="2">The sequence shown here is derived from an EMBL/GenBank/DDBJ whole genome shotgun (WGS) entry which is preliminary data.</text>
</comment>
<name>A0AAV5UEB7_9BILA</name>
<feature type="compositionally biased region" description="Low complexity" evidence="1">
    <location>
        <begin position="460"/>
        <end position="473"/>
    </location>
</feature>
<protein>
    <submittedName>
        <fullName evidence="2">Uncharacterized protein</fullName>
    </submittedName>
</protein>